<accession>A0A8H3EJV2</accession>
<evidence type="ECO:0000313" key="2">
    <source>
        <dbReference type="Proteomes" id="UP000664169"/>
    </source>
</evidence>
<sequence length="440" mass="50369">MDKAPNLPPEILELIIQHLVYRVCPVCPSTAHHMNRSCNFGNTSPRMFIKYIRNFRLVSKAFAEIGLRYLVSTIRLIRLPSSFDRAEQIANHPRARIYVKRLICYGNVIRSWCLLPQDKNRRQASVKDRGQDIHKVQQLIRRFPNLKTIRLNDWNEEHCVKRSRLRRAIAVTFGRLSRAGYDCDGFVHAGMLDLLHDAKGVEQLIISRVDGVMLRGLTYRCFSSLRKLAILVDHCDPWPLQMPVLWPGLEIFDLRCCLPDCMPIDFPLPKGLKCLGLSRVEFSAGYLPRTLSEICLADVRLRGAAMGRKGAPMSGWVDIFLNWPSDCELFLAGALMVEADDHHWYDCGRIPQDQILGSTVGQVLKEICSMPRSSTDDFREALLKQIFNLPPCSDRGDAYFDSSDICISSELKDRYELVDHPPTGNLYPEWARVMSSREYS</sequence>
<organism evidence="1 2">
    <name type="scientific">Gomphillus americanus</name>
    <dbReference type="NCBI Taxonomy" id="1940652"/>
    <lineage>
        <taxon>Eukaryota</taxon>
        <taxon>Fungi</taxon>
        <taxon>Dikarya</taxon>
        <taxon>Ascomycota</taxon>
        <taxon>Pezizomycotina</taxon>
        <taxon>Lecanoromycetes</taxon>
        <taxon>OSLEUM clade</taxon>
        <taxon>Ostropomycetidae</taxon>
        <taxon>Ostropales</taxon>
        <taxon>Graphidaceae</taxon>
        <taxon>Gomphilloideae</taxon>
        <taxon>Gomphillus</taxon>
    </lineage>
</organism>
<name>A0A8H3EJV2_9LECA</name>
<dbReference type="OrthoDB" id="5422579at2759"/>
<dbReference type="EMBL" id="CAJPDQ010000003">
    <property type="protein sequence ID" value="CAF9907137.1"/>
    <property type="molecule type" value="Genomic_DNA"/>
</dbReference>
<comment type="caution">
    <text evidence="1">The sequence shown here is derived from an EMBL/GenBank/DDBJ whole genome shotgun (WGS) entry which is preliminary data.</text>
</comment>
<dbReference type="AlphaFoldDB" id="A0A8H3EJV2"/>
<proteinExistence type="predicted"/>
<protein>
    <submittedName>
        <fullName evidence="1">Uncharacterized protein</fullName>
    </submittedName>
</protein>
<evidence type="ECO:0000313" key="1">
    <source>
        <dbReference type="EMBL" id="CAF9907137.1"/>
    </source>
</evidence>
<dbReference type="Proteomes" id="UP000664169">
    <property type="component" value="Unassembled WGS sequence"/>
</dbReference>
<reference evidence="1" key="1">
    <citation type="submission" date="2021-03" db="EMBL/GenBank/DDBJ databases">
        <authorList>
            <person name="Tagirdzhanova G."/>
        </authorList>
    </citation>
    <scope>NUCLEOTIDE SEQUENCE</scope>
</reference>
<keyword evidence="2" id="KW-1185">Reference proteome</keyword>
<gene>
    <name evidence="1" type="ORF">GOMPHAMPRED_005027</name>
</gene>